<dbReference type="SUPFAM" id="SSF53448">
    <property type="entry name" value="Nucleotide-diphospho-sugar transferases"/>
    <property type="match status" value="1"/>
</dbReference>
<name>A0A4Z0V6P4_9BACT</name>
<dbReference type="InterPro" id="IPR029044">
    <property type="entry name" value="Nucleotide-diphossugar_trans"/>
</dbReference>
<evidence type="ECO:0000313" key="5">
    <source>
        <dbReference type="EMBL" id="TGG41016.1"/>
    </source>
</evidence>
<evidence type="ECO:0000256" key="2">
    <source>
        <dbReference type="ARBA" id="ARBA00022676"/>
    </source>
</evidence>
<dbReference type="AlphaFoldDB" id="A0A4Z0V6P4"/>
<proteinExistence type="inferred from homology"/>
<dbReference type="GO" id="GO:0016757">
    <property type="term" value="F:glycosyltransferase activity"/>
    <property type="evidence" value="ECO:0007669"/>
    <property type="project" value="UniProtKB-KW"/>
</dbReference>
<organism evidence="5 6">
    <name type="scientific">Duncaniella freteri</name>
    <dbReference type="NCBI Taxonomy" id="2530391"/>
    <lineage>
        <taxon>Bacteria</taxon>
        <taxon>Pseudomonadati</taxon>
        <taxon>Bacteroidota</taxon>
        <taxon>Bacteroidia</taxon>
        <taxon>Bacteroidales</taxon>
        <taxon>Muribaculaceae</taxon>
        <taxon>Duncaniella</taxon>
    </lineage>
</organism>
<gene>
    <name evidence="5" type="ORF">EZ315_06845</name>
</gene>
<dbReference type="EMBL" id="SJSA01000001">
    <property type="protein sequence ID" value="TGG41016.1"/>
    <property type="molecule type" value="Genomic_DNA"/>
</dbReference>
<dbReference type="Pfam" id="PF00535">
    <property type="entry name" value="Glycos_transf_2"/>
    <property type="match status" value="1"/>
</dbReference>
<evidence type="ECO:0000259" key="4">
    <source>
        <dbReference type="Pfam" id="PF00535"/>
    </source>
</evidence>
<dbReference type="Proteomes" id="UP000297635">
    <property type="component" value="Unassembled WGS sequence"/>
</dbReference>
<comment type="similarity">
    <text evidence="1">Belongs to the glycosyltransferase 2 family.</text>
</comment>
<protein>
    <submittedName>
        <fullName evidence="5">Glycosyltransferase</fullName>
    </submittedName>
</protein>
<keyword evidence="2" id="KW-0328">Glycosyltransferase</keyword>
<dbReference type="PANTHER" id="PTHR43179:SF12">
    <property type="entry name" value="GALACTOFURANOSYLTRANSFERASE GLFT2"/>
    <property type="match status" value="1"/>
</dbReference>
<keyword evidence="6" id="KW-1185">Reference proteome</keyword>
<evidence type="ECO:0000313" key="6">
    <source>
        <dbReference type="Proteomes" id="UP000297635"/>
    </source>
</evidence>
<accession>A0A4Z0V6P4</accession>
<keyword evidence="3 5" id="KW-0808">Transferase</keyword>
<comment type="caution">
    <text evidence="5">The sequence shown here is derived from an EMBL/GenBank/DDBJ whole genome shotgun (WGS) entry which is preliminary data.</text>
</comment>
<dbReference type="CDD" id="cd00761">
    <property type="entry name" value="Glyco_tranf_GTA_type"/>
    <property type="match status" value="1"/>
</dbReference>
<evidence type="ECO:0000256" key="1">
    <source>
        <dbReference type="ARBA" id="ARBA00006739"/>
    </source>
</evidence>
<dbReference type="InterPro" id="IPR001173">
    <property type="entry name" value="Glyco_trans_2-like"/>
</dbReference>
<dbReference type="Gene3D" id="3.90.550.10">
    <property type="entry name" value="Spore Coat Polysaccharide Biosynthesis Protein SpsA, Chain A"/>
    <property type="match status" value="1"/>
</dbReference>
<evidence type="ECO:0000256" key="3">
    <source>
        <dbReference type="ARBA" id="ARBA00022679"/>
    </source>
</evidence>
<reference evidence="5 6" key="1">
    <citation type="submission" date="2019-02" db="EMBL/GenBank/DDBJ databases">
        <title>Isolation and identification of novel species under the genus Muribaculum.</title>
        <authorList>
            <person name="Miyake S."/>
            <person name="Ding Y."/>
            <person name="Low A."/>
            <person name="Soh M."/>
            <person name="Seedorf H."/>
        </authorList>
    </citation>
    <scope>NUCLEOTIDE SEQUENCE [LARGE SCALE GENOMIC DNA]</scope>
    <source>
        <strain evidence="5 6">TLL-A3</strain>
    </source>
</reference>
<dbReference type="PANTHER" id="PTHR43179">
    <property type="entry name" value="RHAMNOSYLTRANSFERASE WBBL"/>
    <property type="match status" value="1"/>
</dbReference>
<sequence length="272" mass="30928">MENTTSPLFSILIPTWNNLEILKLCVRSIENNSSFSHEILVHINDGSDGTLDWVKEKGIRHTHSAGNIGVCWALNRLRSLVSTDYIVFFNDDMYACPGWDKAFYDEIKALGHKDFFLASTTIQPLAHNLRSIGVPVADYGRTVGEFDESSLLRDVRDMNVPDTKGAVWPPNIVHRDMWDLVGGYSIEYTPGLGSDPDFSAKLWMAGVRYFKTLGSSMCYHFMSASVNRVRKNVGHLQFLRKWDITPRVFLRDFLEVDAVWKGDLCLQDCIKN</sequence>
<feature type="domain" description="Glycosyltransferase 2-like" evidence="4">
    <location>
        <begin position="10"/>
        <end position="114"/>
    </location>
</feature>